<dbReference type="Gene3D" id="1.10.510.10">
    <property type="entry name" value="Transferase(Phosphotransferase) domain 1"/>
    <property type="match status" value="1"/>
</dbReference>
<dbReference type="InterPro" id="IPR011992">
    <property type="entry name" value="EF-hand-dom_pair"/>
</dbReference>
<dbReference type="PROSITE" id="PS50011">
    <property type="entry name" value="PROTEIN_KINASE_DOM"/>
    <property type="match status" value="1"/>
</dbReference>
<dbReference type="PANTHER" id="PTHR48012:SF4">
    <property type="entry name" value="MITOGEN-ACTIVATED PROTEIN KINASE KINASE KINASE A"/>
    <property type="match status" value="1"/>
</dbReference>
<evidence type="ECO:0000259" key="4">
    <source>
        <dbReference type="PROSITE" id="PS50011"/>
    </source>
</evidence>
<dbReference type="InterPro" id="IPR011009">
    <property type="entry name" value="Kinase-like_dom_sf"/>
</dbReference>
<dbReference type="SMART" id="SM00220">
    <property type="entry name" value="S_TKc"/>
    <property type="match status" value="1"/>
</dbReference>
<feature type="domain" description="Protein kinase" evidence="4">
    <location>
        <begin position="105"/>
        <end position="427"/>
    </location>
</feature>
<organism evidence="5 6">
    <name type="scientific">Achlya hypogyna</name>
    <name type="common">Oomycete</name>
    <name type="synonym">Protoachlya hypogyna</name>
    <dbReference type="NCBI Taxonomy" id="1202772"/>
    <lineage>
        <taxon>Eukaryota</taxon>
        <taxon>Sar</taxon>
        <taxon>Stramenopiles</taxon>
        <taxon>Oomycota</taxon>
        <taxon>Saprolegniomycetes</taxon>
        <taxon>Saprolegniales</taxon>
        <taxon>Achlyaceae</taxon>
        <taxon>Achlya</taxon>
    </lineage>
</organism>
<comment type="caution">
    <text evidence="5">The sequence shown here is derived from an EMBL/GenBank/DDBJ whole genome shotgun (WGS) entry which is preliminary data.</text>
</comment>
<dbReference type="EMBL" id="JNBR01000124">
    <property type="protein sequence ID" value="OQR96925.1"/>
    <property type="molecule type" value="Genomic_DNA"/>
</dbReference>
<sequence>MGATESLSARARLRDTVVLRLHLAATTRSEGFDTYLLSRFFLPQDPTRRGYVPMKSVQLMVPIATKKMYPDSLVEPMLRVFDVDKNGFFHYEAFVAFVSLSKLSVELSQPVAVVSVFTVAKGVCAGTGMPVTVKRTQLRSIEIMDAVREAVVLLATFNHDNLLRYINCNLHEHAFELYQEWADTLSLTAVLSNFGRMGEPAIRRYLDQIIDAIVFLHGSGISHRSSYPAGPRNVARDLHGGIAAVVNNMRIIDVGENVYIDRNGRVQLGEFYVGRQLRESSSSPHNFRHSLYDTFCPPEARGNVSCWGKKADVWTIGLMLYGTAHLTRVNAANSAEPPIPHHISPFFRKLLDACFEVLAYGGAANMSDPRLRPHAHDLKAMSFFAMTPAQDAEYSRVPSSLDVTMKRLQETPLRRPPAGSSAERPLS</sequence>
<gene>
    <name evidence="5" type="ORF">ACHHYP_12871</name>
</gene>
<dbReference type="GO" id="GO:0005737">
    <property type="term" value="C:cytoplasm"/>
    <property type="evidence" value="ECO:0007669"/>
    <property type="project" value="TreeGrafter"/>
</dbReference>
<feature type="region of interest" description="Disordered" evidence="3">
    <location>
        <begin position="407"/>
        <end position="427"/>
    </location>
</feature>
<name>A0A1V9ZFZ9_ACHHY</name>
<dbReference type="GO" id="GO:0005524">
    <property type="term" value="F:ATP binding"/>
    <property type="evidence" value="ECO:0007669"/>
    <property type="project" value="UniProtKB-KW"/>
</dbReference>
<evidence type="ECO:0000256" key="1">
    <source>
        <dbReference type="ARBA" id="ARBA00022741"/>
    </source>
</evidence>
<reference evidence="5 6" key="1">
    <citation type="journal article" date="2014" name="Genome Biol. Evol.">
        <title>The secreted proteins of Achlya hypogyna and Thraustotheca clavata identify the ancestral oomycete secretome and reveal gene acquisitions by horizontal gene transfer.</title>
        <authorList>
            <person name="Misner I."/>
            <person name="Blouin N."/>
            <person name="Leonard G."/>
            <person name="Richards T.A."/>
            <person name="Lane C.E."/>
        </authorList>
    </citation>
    <scope>NUCLEOTIDE SEQUENCE [LARGE SCALE GENOMIC DNA]</scope>
    <source>
        <strain evidence="5 6">ATCC 48635</strain>
    </source>
</reference>
<evidence type="ECO:0000256" key="3">
    <source>
        <dbReference type="SAM" id="MobiDB-lite"/>
    </source>
</evidence>
<evidence type="ECO:0000313" key="6">
    <source>
        <dbReference type="Proteomes" id="UP000243579"/>
    </source>
</evidence>
<keyword evidence="6" id="KW-1185">Reference proteome</keyword>
<protein>
    <recommendedName>
        <fullName evidence="4">Protein kinase domain-containing protein</fullName>
    </recommendedName>
</protein>
<accession>A0A1V9ZFZ9</accession>
<keyword evidence="1" id="KW-0547">Nucleotide-binding</keyword>
<proteinExistence type="predicted"/>
<dbReference type="InterPro" id="IPR000719">
    <property type="entry name" value="Prot_kinase_dom"/>
</dbReference>
<dbReference type="SUPFAM" id="SSF56112">
    <property type="entry name" value="Protein kinase-like (PK-like)"/>
    <property type="match status" value="1"/>
</dbReference>
<dbReference type="GO" id="GO:0004674">
    <property type="term" value="F:protein serine/threonine kinase activity"/>
    <property type="evidence" value="ECO:0007669"/>
    <property type="project" value="TreeGrafter"/>
</dbReference>
<dbReference type="OrthoDB" id="74619at2759"/>
<dbReference type="InterPro" id="IPR050629">
    <property type="entry name" value="STE20/SPS1-PAK"/>
</dbReference>
<evidence type="ECO:0000256" key="2">
    <source>
        <dbReference type="ARBA" id="ARBA00022840"/>
    </source>
</evidence>
<dbReference type="Proteomes" id="UP000243579">
    <property type="component" value="Unassembled WGS sequence"/>
</dbReference>
<dbReference type="Pfam" id="PF00069">
    <property type="entry name" value="Pkinase"/>
    <property type="match status" value="1"/>
</dbReference>
<dbReference type="SUPFAM" id="SSF47473">
    <property type="entry name" value="EF-hand"/>
    <property type="match status" value="1"/>
</dbReference>
<dbReference type="AlphaFoldDB" id="A0A1V9ZFZ9"/>
<keyword evidence="2" id="KW-0067">ATP-binding</keyword>
<evidence type="ECO:0000313" key="5">
    <source>
        <dbReference type="EMBL" id="OQR96925.1"/>
    </source>
</evidence>
<dbReference type="PANTHER" id="PTHR48012">
    <property type="entry name" value="STERILE20-LIKE KINASE, ISOFORM B-RELATED"/>
    <property type="match status" value="1"/>
</dbReference>
<dbReference type="STRING" id="1202772.A0A1V9ZFZ9"/>